<keyword evidence="7" id="KW-1185">Reference proteome</keyword>
<feature type="domain" description="Peptidase S1" evidence="5">
    <location>
        <begin position="27"/>
        <end position="251"/>
    </location>
</feature>
<dbReference type="Pfam" id="PF00089">
    <property type="entry name" value="Trypsin"/>
    <property type="match status" value="1"/>
</dbReference>
<dbReference type="PANTHER" id="PTHR24276:SF98">
    <property type="entry name" value="FI18310P1-RELATED"/>
    <property type="match status" value="1"/>
</dbReference>
<evidence type="ECO:0000313" key="6">
    <source>
        <dbReference type="EMBL" id="TCO64347.1"/>
    </source>
</evidence>
<dbReference type="SUPFAM" id="SSF50494">
    <property type="entry name" value="Trypsin-like serine proteases"/>
    <property type="match status" value="1"/>
</dbReference>
<dbReference type="OrthoDB" id="1496095at2"/>
<comment type="caution">
    <text evidence="6">The sequence shown here is derived from an EMBL/GenBank/DDBJ whole genome shotgun (WGS) entry which is preliminary data.</text>
</comment>
<dbReference type="Proteomes" id="UP000295680">
    <property type="component" value="Unassembled WGS sequence"/>
</dbReference>
<evidence type="ECO:0000256" key="3">
    <source>
        <dbReference type="RuleBase" id="RU363034"/>
    </source>
</evidence>
<dbReference type="GO" id="GO:0006508">
    <property type="term" value="P:proteolysis"/>
    <property type="evidence" value="ECO:0007669"/>
    <property type="project" value="UniProtKB-KW"/>
</dbReference>
<feature type="chain" id="PRO_5020335711" evidence="4">
    <location>
        <begin position="22"/>
        <end position="261"/>
    </location>
</feature>
<dbReference type="SMART" id="SM00020">
    <property type="entry name" value="Tryp_SPc"/>
    <property type="match status" value="1"/>
</dbReference>
<proteinExistence type="inferred from homology"/>
<name>A0A4R2JYF1_9PSEU</name>
<dbReference type="PROSITE" id="PS50240">
    <property type="entry name" value="TRYPSIN_DOM"/>
    <property type="match status" value="1"/>
</dbReference>
<dbReference type="InterPro" id="IPR001314">
    <property type="entry name" value="Peptidase_S1A"/>
</dbReference>
<dbReference type="Gene3D" id="2.40.10.10">
    <property type="entry name" value="Trypsin-like serine proteases"/>
    <property type="match status" value="1"/>
</dbReference>
<protein>
    <submittedName>
        <fullName evidence="6">Trypsin</fullName>
    </submittedName>
</protein>
<evidence type="ECO:0000256" key="4">
    <source>
        <dbReference type="SAM" id="SignalP"/>
    </source>
</evidence>
<dbReference type="EMBL" id="SLWS01000001">
    <property type="protein sequence ID" value="TCO64347.1"/>
    <property type="molecule type" value="Genomic_DNA"/>
</dbReference>
<dbReference type="CDD" id="cd00190">
    <property type="entry name" value="Tryp_SPc"/>
    <property type="match status" value="1"/>
</dbReference>
<comment type="similarity">
    <text evidence="1">Belongs to the peptidase S1 family.</text>
</comment>
<reference evidence="6 7" key="1">
    <citation type="submission" date="2019-03" db="EMBL/GenBank/DDBJ databases">
        <title>Genomic Encyclopedia of Type Strains, Phase IV (KMG-IV): sequencing the most valuable type-strain genomes for metagenomic binning, comparative biology and taxonomic classification.</title>
        <authorList>
            <person name="Goeker M."/>
        </authorList>
    </citation>
    <scope>NUCLEOTIDE SEQUENCE [LARGE SCALE GENOMIC DNA]</scope>
    <source>
        <strain evidence="6 7">DSM 45934</strain>
    </source>
</reference>
<keyword evidence="3" id="KW-0720">Serine protease</keyword>
<evidence type="ECO:0000259" key="5">
    <source>
        <dbReference type="PROSITE" id="PS50240"/>
    </source>
</evidence>
<keyword evidence="2" id="KW-1015">Disulfide bond</keyword>
<dbReference type="PANTHER" id="PTHR24276">
    <property type="entry name" value="POLYSERASE-RELATED"/>
    <property type="match status" value="1"/>
</dbReference>
<evidence type="ECO:0000256" key="2">
    <source>
        <dbReference type="ARBA" id="ARBA00023157"/>
    </source>
</evidence>
<evidence type="ECO:0000256" key="1">
    <source>
        <dbReference type="ARBA" id="ARBA00007664"/>
    </source>
</evidence>
<keyword evidence="3" id="KW-0645">Protease</keyword>
<evidence type="ECO:0000313" key="7">
    <source>
        <dbReference type="Proteomes" id="UP000295680"/>
    </source>
</evidence>
<keyword evidence="3" id="KW-0378">Hydrolase</keyword>
<dbReference type="PRINTS" id="PR00722">
    <property type="entry name" value="CHYMOTRYPSIN"/>
</dbReference>
<keyword evidence="4" id="KW-0732">Signal</keyword>
<accession>A0A4R2JYF1</accession>
<dbReference type="InterPro" id="IPR043504">
    <property type="entry name" value="Peptidase_S1_PA_chymotrypsin"/>
</dbReference>
<dbReference type="AlphaFoldDB" id="A0A4R2JYF1"/>
<dbReference type="GO" id="GO:0004252">
    <property type="term" value="F:serine-type endopeptidase activity"/>
    <property type="evidence" value="ECO:0007669"/>
    <property type="project" value="InterPro"/>
</dbReference>
<gene>
    <name evidence="6" type="ORF">EV192_101115</name>
</gene>
<sequence length="261" mass="27324">MRLGALLVATLFVVGSPLAWADSVPMVVGGSRVRVEDYPFAVYLVDRSGFQFCGGSLVGADKVVTAAHCVSGRSTANAWVVWDREDKLGTDGVVAGVRDIWVHPRFTSSMRGYDVSVVTLSTRLPGPYVPLAAPQDTALYAPNTMATILGWGAVSSSGSASRYLVKGTVPITTDAACRAAYGQTYLSTAMVCAGYQNGGVDTCQGDSGGPLISGGRLIGDTSWGRGCAMAGYPGVYGRLATYYDAIEAQVNPEMSAVPTRR</sequence>
<dbReference type="PROSITE" id="PS00134">
    <property type="entry name" value="TRYPSIN_HIS"/>
    <property type="match status" value="1"/>
</dbReference>
<dbReference type="InterPro" id="IPR050430">
    <property type="entry name" value="Peptidase_S1"/>
</dbReference>
<organism evidence="6 7">
    <name type="scientific">Actinocrispum wychmicini</name>
    <dbReference type="NCBI Taxonomy" id="1213861"/>
    <lineage>
        <taxon>Bacteria</taxon>
        <taxon>Bacillati</taxon>
        <taxon>Actinomycetota</taxon>
        <taxon>Actinomycetes</taxon>
        <taxon>Pseudonocardiales</taxon>
        <taxon>Pseudonocardiaceae</taxon>
        <taxon>Actinocrispum</taxon>
    </lineage>
</organism>
<dbReference type="InterPro" id="IPR001254">
    <property type="entry name" value="Trypsin_dom"/>
</dbReference>
<dbReference type="InterPro" id="IPR018114">
    <property type="entry name" value="TRYPSIN_HIS"/>
</dbReference>
<dbReference type="RefSeq" id="WP_132110047.1">
    <property type="nucleotide sequence ID" value="NZ_SLWS01000001.1"/>
</dbReference>
<feature type="signal peptide" evidence="4">
    <location>
        <begin position="1"/>
        <end position="21"/>
    </location>
</feature>
<dbReference type="InterPro" id="IPR009003">
    <property type="entry name" value="Peptidase_S1_PA"/>
</dbReference>
<dbReference type="InterPro" id="IPR033116">
    <property type="entry name" value="TRYPSIN_SER"/>
</dbReference>
<dbReference type="FunFam" id="2.40.10.10:FF:000002">
    <property type="entry name" value="Transmembrane protease serine"/>
    <property type="match status" value="1"/>
</dbReference>
<dbReference type="PROSITE" id="PS00135">
    <property type="entry name" value="TRYPSIN_SER"/>
    <property type="match status" value="1"/>
</dbReference>